<sequence length="375" mass="42634">MEKQLPLLMTATTTAPETTVKRVNFASPGRWLRALVAALACATPFTAVADDWDMAMQQALRLDANGYTFLAIQQLESLSESYPDILRLKLELAALYLKVDQPDTAERYITEVLEDPNLPVKVRINAQMLQLNIQTAQSASQRQALTTLALTSGYEADREDAFVQVSAAARLTQAMSTLDFGGRPVPTQAILNVAGLVKQEFEPEDRPGLINVEAGLAAGGDRMRLSGGMGYQVSTDVDGPLLFLDNRWRASDWTWTLSNHWLYHGDGWNQSHRLSVQKNMTQRWRIQGFGRYRWLTDNDRDRDQRELGLGQTLVWQQWRWQSDIDYDLDGEYWAVDTGLDFRLNERWRLGTAIGTEDLENTADNWYSEVSVRWTH</sequence>
<keyword evidence="1" id="KW-0732">Signal</keyword>
<gene>
    <name evidence="2" type="ORF">GCM10007392_00080</name>
</gene>
<feature type="chain" id="PRO_5036827125" description="Tetratricopeptide repeat protein" evidence="1">
    <location>
        <begin position="50"/>
        <end position="375"/>
    </location>
</feature>
<dbReference type="AlphaFoldDB" id="A0A918JZX1"/>
<dbReference type="EMBL" id="BMXR01000001">
    <property type="protein sequence ID" value="GGX37972.1"/>
    <property type="molecule type" value="Genomic_DNA"/>
</dbReference>
<evidence type="ECO:0000313" key="2">
    <source>
        <dbReference type="EMBL" id="GGX37972.1"/>
    </source>
</evidence>
<reference evidence="2" key="2">
    <citation type="submission" date="2020-09" db="EMBL/GenBank/DDBJ databases">
        <authorList>
            <person name="Sun Q."/>
            <person name="Kim S."/>
        </authorList>
    </citation>
    <scope>NUCLEOTIDE SEQUENCE</scope>
    <source>
        <strain evidence="2">KCTC 22169</strain>
    </source>
</reference>
<proteinExistence type="predicted"/>
<accession>A0A918JZX1</accession>
<keyword evidence="3" id="KW-1185">Reference proteome</keyword>
<comment type="caution">
    <text evidence="2">The sequence shown here is derived from an EMBL/GenBank/DDBJ whole genome shotgun (WGS) entry which is preliminary data.</text>
</comment>
<evidence type="ECO:0000313" key="3">
    <source>
        <dbReference type="Proteomes" id="UP000626148"/>
    </source>
</evidence>
<reference evidence="2" key="1">
    <citation type="journal article" date="2014" name="Int. J. Syst. Evol. Microbiol.">
        <title>Complete genome sequence of Corynebacterium casei LMG S-19264T (=DSM 44701T), isolated from a smear-ripened cheese.</title>
        <authorList>
            <consortium name="US DOE Joint Genome Institute (JGI-PGF)"/>
            <person name="Walter F."/>
            <person name="Albersmeier A."/>
            <person name="Kalinowski J."/>
            <person name="Ruckert C."/>
        </authorList>
    </citation>
    <scope>NUCLEOTIDE SEQUENCE</scope>
    <source>
        <strain evidence="2">KCTC 22169</strain>
    </source>
</reference>
<name>A0A918JZX1_9GAMM</name>
<organism evidence="2 3">
    <name type="scientific">Saccharospirillum salsuginis</name>
    <dbReference type="NCBI Taxonomy" id="418750"/>
    <lineage>
        <taxon>Bacteria</taxon>
        <taxon>Pseudomonadati</taxon>
        <taxon>Pseudomonadota</taxon>
        <taxon>Gammaproteobacteria</taxon>
        <taxon>Oceanospirillales</taxon>
        <taxon>Saccharospirillaceae</taxon>
        <taxon>Saccharospirillum</taxon>
    </lineage>
</organism>
<evidence type="ECO:0000256" key="1">
    <source>
        <dbReference type="SAM" id="SignalP"/>
    </source>
</evidence>
<feature type="signal peptide" evidence="1">
    <location>
        <begin position="1"/>
        <end position="49"/>
    </location>
</feature>
<dbReference type="Proteomes" id="UP000626148">
    <property type="component" value="Unassembled WGS sequence"/>
</dbReference>
<evidence type="ECO:0008006" key="4">
    <source>
        <dbReference type="Google" id="ProtNLM"/>
    </source>
</evidence>
<protein>
    <recommendedName>
        <fullName evidence="4">Tetratricopeptide repeat protein</fullName>
    </recommendedName>
</protein>